<comment type="caution">
    <text evidence="1">The sequence shown here is derived from an EMBL/GenBank/DDBJ whole genome shotgun (WGS) entry which is preliminary data.</text>
</comment>
<evidence type="ECO:0000313" key="1">
    <source>
        <dbReference type="EMBL" id="CZT09390.1"/>
    </source>
</evidence>
<sequence length="116" mass="13168">MPRISITIEQRRALRWVFRSWFTNVSDTTIYNCFRKSTLVAAPIALPISPQLADLAQLYQQASTVADIRDAMSLSNFLNPPEEAITDAIDIENEQTDDALLQEIMEDHLQSETPDD</sequence>
<dbReference type="Proteomes" id="UP000178129">
    <property type="component" value="Unassembled WGS sequence"/>
</dbReference>
<keyword evidence="2" id="KW-1185">Reference proteome</keyword>
<organism evidence="1 2">
    <name type="scientific">Rhynchosporium graminicola</name>
    <dbReference type="NCBI Taxonomy" id="2792576"/>
    <lineage>
        <taxon>Eukaryota</taxon>
        <taxon>Fungi</taxon>
        <taxon>Dikarya</taxon>
        <taxon>Ascomycota</taxon>
        <taxon>Pezizomycotina</taxon>
        <taxon>Leotiomycetes</taxon>
        <taxon>Helotiales</taxon>
        <taxon>Ploettnerulaceae</taxon>
        <taxon>Rhynchosporium</taxon>
    </lineage>
</organism>
<reference evidence="2" key="1">
    <citation type="submission" date="2016-03" db="EMBL/GenBank/DDBJ databases">
        <authorList>
            <person name="Ploux O."/>
        </authorList>
    </citation>
    <scope>NUCLEOTIDE SEQUENCE [LARGE SCALE GENOMIC DNA]</scope>
    <source>
        <strain evidence="2">UK7</strain>
    </source>
</reference>
<protein>
    <recommendedName>
        <fullName evidence="3">DDE-1 domain-containing protein</fullName>
    </recommendedName>
</protein>
<name>A0A1E1LFS5_9HELO</name>
<evidence type="ECO:0008006" key="3">
    <source>
        <dbReference type="Google" id="ProtNLM"/>
    </source>
</evidence>
<proteinExistence type="predicted"/>
<evidence type="ECO:0000313" key="2">
    <source>
        <dbReference type="Proteomes" id="UP000178129"/>
    </source>
</evidence>
<dbReference type="EMBL" id="FJUW01000050">
    <property type="protein sequence ID" value="CZT09390.1"/>
    <property type="molecule type" value="Genomic_DNA"/>
</dbReference>
<dbReference type="InParanoid" id="A0A1E1LFS5"/>
<gene>
    <name evidence="1" type="ORF">RCO7_07399</name>
</gene>
<dbReference type="AlphaFoldDB" id="A0A1E1LFS5"/>
<accession>A0A1E1LFS5</accession>